<dbReference type="InterPro" id="IPR019734">
    <property type="entry name" value="TPR_rpt"/>
</dbReference>
<dbReference type="VEuPathDB" id="FungiDB:TERG_06113"/>
<dbReference type="Pfam" id="PF17109">
    <property type="entry name" value="Goodbye"/>
    <property type="match status" value="1"/>
</dbReference>
<dbReference type="InterPro" id="IPR000757">
    <property type="entry name" value="Beta-glucanase-like"/>
</dbReference>
<dbReference type="InterPro" id="IPR011990">
    <property type="entry name" value="TPR-like_helical_dom_sf"/>
</dbReference>
<dbReference type="GO" id="GO:0005975">
    <property type="term" value="P:carbohydrate metabolic process"/>
    <property type="evidence" value="ECO:0007669"/>
    <property type="project" value="InterPro"/>
</dbReference>
<dbReference type="SMART" id="SM00028">
    <property type="entry name" value="TPR"/>
    <property type="match status" value="3"/>
</dbReference>
<dbReference type="VEuPathDB" id="FungiDB:TERG_06114"/>
<dbReference type="InterPro" id="IPR013320">
    <property type="entry name" value="ConA-like_dom_sf"/>
</dbReference>
<feature type="domain" description="GH16" evidence="2">
    <location>
        <begin position="1484"/>
        <end position="1714"/>
    </location>
</feature>
<reference evidence="3 4" key="1">
    <citation type="submission" date="2016-05" db="EMBL/GenBank/DDBJ databases">
        <title>Genome sequencing of Trichophyton rubrum CMCC(F)T1i isolated from hair.</title>
        <authorList>
            <person name="Zhan P."/>
            <person name="Tao Y."/>
            <person name="Liu W."/>
        </authorList>
    </citation>
    <scope>NUCLEOTIDE SEQUENCE [LARGE SCALE GENOMIC DNA]</scope>
    <source>
        <strain evidence="4">CMCC(F)T1i</strain>
    </source>
</reference>
<dbReference type="Proteomes" id="UP000243015">
    <property type="component" value="Unassembled WGS sequence"/>
</dbReference>
<keyword evidence="1" id="KW-0677">Repeat</keyword>
<dbReference type="GO" id="GO:0004553">
    <property type="term" value="F:hydrolase activity, hydrolyzing O-glycosyl compounds"/>
    <property type="evidence" value="ECO:0007669"/>
    <property type="project" value="InterPro"/>
</dbReference>
<dbReference type="Gene3D" id="1.25.40.10">
    <property type="entry name" value="Tetratricopeptide repeat domain"/>
    <property type="match status" value="1"/>
</dbReference>
<organism evidence="3 4">
    <name type="scientific">Trichophyton rubrum</name>
    <name type="common">Athlete's foot fungus</name>
    <name type="synonym">Epidermophyton rubrum</name>
    <dbReference type="NCBI Taxonomy" id="5551"/>
    <lineage>
        <taxon>Eukaryota</taxon>
        <taxon>Fungi</taxon>
        <taxon>Dikarya</taxon>
        <taxon>Ascomycota</taxon>
        <taxon>Pezizomycotina</taxon>
        <taxon>Eurotiomycetes</taxon>
        <taxon>Eurotiomycetidae</taxon>
        <taxon>Onygenales</taxon>
        <taxon>Arthrodermataceae</taxon>
        <taxon>Trichophyton</taxon>
    </lineage>
</organism>
<dbReference type="PANTHER" id="PTHR10039">
    <property type="entry name" value="AMELOGENIN"/>
    <property type="match status" value="1"/>
</dbReference>
<gene>
    <name evidence="3" type="ORF">A7C99_0808</name>
</gene>
<evidence type="ECO:0000313" key="4">
    <source>
        <dbReference type="Proteomes" id="UP000243015"/>
    </source>
</evidence>
<dbReference type="SUPFAM" id="SSF48452">
    <property type="entry name" value="TPR-like"/>
    <property type="match status" value="1"/>
</dbReference>
<evidence type="ECO:0000259" key="2">
    <source>
        <dbReference type="PROSITE" id="PS51762"/>
    </source>
</evidence>
<dbReference type="SUPFAM" id="SSF49899">
    <property type="entry name" value="Concanavalin A-like lectins/glucanases"/>
    <property type="match status" value="1"/>
</dbReference>
<dbReference type="EMBL" id="LHPM01000009">
    <property type="protein sequence ID" value="OAL67678.1"/>
    <property type="molecule type" value="Genomic_DNA"/>
</dbReference>
<dbReference type="Gene3D" id="3.40.50.300">
    <property type="entry name" value="P-loop containing nucleotide triphosphate hydrolases"/>
    <property type="match status" value="1"/>
</dbReference>
<dbReference type="InterPro" id="IPR056884">
    <property type="entry name" value="NPHP3-like_N"/>
</dbReference>
<comment type="caution">
    <text evidence="3">The sequence shown here is derived from an EMBL/GenBank/DDBJ whole genome shotgun (WGS) entry which is preliminary data.</text>
</comment>
<dbReference type="InterPro" id="IPR027417">
    <property type="entry name" value="P-loop_NTPase"/>
</dbReference>
<sequence length="1873" mass="210839">MGGEYNQIPMVYQEAIKKYEEITKKPLLDPTLLEITSTDALLDKIEKENGKFDDFRSTKHGLFDALECALKPIELVEHLVSGAASIAFPPSSLVFGSVLYLMDAAKGVSASYNAIKDLMDSLENFTVRLRIYNRELISNELSKHLSDILVVLIEVFALSRKAIKGGRFLKFARNVLIGNDDKIQEAVGRLAKLTETEHRLVGAETLTETKKTSRAVDDVAITLAATTLTVDKTSHSVSQISLEVTDMNQKLNNLLHETASSNEMSKAEQDRNHQDFIKGALEPSVSAYDWYDKINKSRVKDTGDWIRNEPFFISWAEKKIPILRVSGNPGAGKSYLASNMISYLTGEYPQLVHHSSRVSVGYFFFKDDNPKTRSIHQALRDMAYQISQNDPVYAKYIVTSALTSEDVSTIESAWRMLFVNFFVKKSNIASSVYLLLDGVDEAFDAEIQPFFDLVKDINEVTDNPRIQLAIVGRPQLGDLISESLEVDEVPTIYITENKNSTDIICFIENNIRKSNILKRVSGRLRSEIIKKLSDRAQGMFIWVQLMLKELLKKRSESAIREALDSAPRGLDEMLSHVLTSFSLTLVDDYSDTLNELLAWVTCAQWPLTLRELDTILKLKSPDGDGMIYLEGPLRRQFASFFSLNREDGLTTAELYLMNPNVAGSDDEDNIGRTQEKTFEDADDATQFDSNPDTTTVTFCHSSLGDFFRGVKGKVSAGDGYPSIGVDFNDAQFNVAKLCLEILCNEEGEDKATSLRYDADGHWPKHLHMLSASKKSSLEISCDEESMLKSEDTAASLRYYAAKNWPKHLHKLDSSKMTNAQKIQIVILLCRMFTQQSTMKYWIFTVGPPFLTTTNLGQVRKWMDDEQIVTELPPGCQEFVRSTSSSPADTFRSLILVVERYWLGDLLGHSETCCDMVFNYFCLKDGTPDLQHEGCNSAAILISLAERLGMEKTANWYRRVAVTLRDKGFLEESLTYFTKSLELDSTLWLSRGGMATTYFQLGQYEKVIELHASLISEVQQGTGRLAGVNKYLHAMYERTAECFAKLEDTANALKYYQKGHSISPQCNKCICQLLLLMDAQKLCEDIILTLKAMQGRMTPTGDCAYLAVFVYINFDVNSDYFKLVARAARNTGQEDFFIDACRDTIRVTKKLLISVESSKLELCLADFYYKHTREQAKALRIWNKLIETFAEPRLGSAIFFVKDEATDRLATHYSRKLWQAGIDFSNAENDVKNLERLAKQESNPHGSSSSISYAANKAAIRLGLWYRLQGRREDADACFRPSIKYALELLSNDDLENDTFAYKILREVLLATGENELVIPIFYCLVAMLNDSTRTKMGMRRMGSHDDTIGDKPTIGECNGCQKLLRGSDNVHVCTYCLGMMLFCEKCEQLAKDGVIPEGVCNVSHVWMLIPRNPDPYVTGKFRIGAPPDMPVRTPRVDLSSLIRHAVLAFLVIYPTTAGASCECGFVINDTQDYYTHLIHNNFSTYSPTKPLSTNPKFTRDWAIQKWGLPVMNWATPLPILNRPENVYLENGQLTLRQEGYSKESVLSAHNVSVASIASRASNILHGSFRADMIMENASGGSVAGFFWYRDDKNEIDIEILTREFKPDSMLVHYTTHPALDDRGWLIDNATEIIALKGHRPAEHFQLHRFDWTKEELRFYQNSKVVHTNNLRIPKDEGSVYLNLWADGGMWSGSPSTTDVYLRVKHLSIYHNTSASENGTDTAFSKRCQRAGGLSTETVCYDVYINSGLQVPSSKTCMYYSALAGNKRNMRNDIRVPSSTELLINTSLSIEEEGFRGVRSDNLICQLARPGQAGLGSFVPSNDSLPNQAMSLLCLFDIDDINMPGLYISPRDDASDIYDASAGLYPRKPPYFVI</sequence>
<dbReference type="Pfam" id="PF24883">
    <property type="entry name" value="NPHP3_N"/>
    <property type="match status" value="1"/>
</dbReference>
<dbReference type="CDD" id="cd00413">
    <property type="entry name" value="Glyco_hydrolase_16"/>
    <property type="match status" value="1"/>
</dbReference>
<evidence type="ECO:0000313" key="3">
    <source>
        <dbReference type="EMBL" id="OAL67678.1"/>
    </source>
</evidence>
<dbReference type="InterPro" id="IPR031350">
    <property type="entry name" value="Goodbye_dom"/>
</dbReference>
<protein>
    <recommendedName>
        <fullName evidence="2">GH16 domain-containing protein</fullName>
    </recommendedName>
</protein>
<name>A0A178F691_TRIRU</name>
<dbReference type="Pfam" id="PF00722">
    <property type="entry name" value="Glyco_hydro_16"/>
    <property type="match status" value="1"/>
</dbReference>
<dbReference type="SUPFAM" id="SSF52540">
    <property type="entry name" value="P-loop containing nucleoside triphosphate hydrolases"/>
    <property type="match status" value="1"/>
</dbReference>
<dbReference type="PANTHER" id="PTHR10039:SF17">
    <property type="entry name" value="FUNGAL STAND N-TERMINAL GOODBYE DOMAIN-CONTAINING PROTEIN-RELATED"/>
    <property type="match status" value="1"/>
</dbReference>
<proteinExistence type="predicted"/>
<dbReference type="PROSITE" id="PS51762">
    <property type="entry name" value="GH16_2"/>
    <property type="match status" value="1"/>
</dbReference>
<dbReference type="Gene3D" id="2.60.120.200">
    <property type="match status" value="1"/>
</dbReference>
<evidence type="ECO:0000256" key="1">
    <source>
        <dbReference type="ARBA" id="ARBA00022737"/>
    </source>
</evidence>
<accession>A0A178F691</accession>